<gene>
    <name evidence="2" type="ORF">AU210_015686</name>
</gene>
<accession>A0A2H3G869</accession>
<evidence type="ECO:0000313" key="3">
    <source>
        <dbReference type="Proteomes" id="UP000219602"/>
    </source>
</evidence>
<feature type="region of interest" description="Disordered" evidence="1">
    <location>
        <begin position="267"/>
        <end position="315"/>
    </location>
</feature>
<protein>
    <submittedName>
        <fullName evidence="2">Uncharacterized protein</fullName>
    </submittedName>
</protein>
<reference evidence="2 3" key="2">
    <citation type="journal article" date="2017" name="Sci. Rep.">
        <title>A mobile pathogenicity chromosome in Fusarium oxysporum for infection of multiple cucurbit species.</title>
        <authorList>
            <person name="van Dam P."/>
            <person name="Fokkens L."/>
            <person name="Ayukawa Y."/>
            <person name="van der Gragt M."/>
            <person name="Ter Horst A."/>
            <person name="Brankovics B."/>
            <person name="Houterman P.M."/>
            <person name="Arie T."/>
            <person name="Rep M."/>
        </authorList>
    </citation>
    <scope>NUCLEOTIDE SEQUENCE [LARGE SCALE GENOMIC DNA]</scope>
    <source>
        <strain evidence="2 3">Forc016</strain>
    </source>
</reference>
<sequence>MDDWSSDDVSDAQISTVATSDSEVSQPAATAPRSRLRPAGSALAFVPFNDWEPNRSYEGEPTIRYNIEWKLSAKNRCQAGETELDVVISPRKFWKYVLQPKLTEASADKPWKEDKTKLVLSVTDRKTAKITKEYPKLDVKWSFIAQRLRDWSPFLNNGKKITIMLTFYYQALDPGKPGRGGATANQLADLEARTAGVGRSACIREAYAIMRCPGRPCTKGSHCWQDGGVHRRVQPHHISMLADHLQAGKPLSHDDVPDEFRRLVKEDERQWEEREQKERERTQGRKRRRRGSDGSSAGPTVIHCHQGSSDDPPTPKMIFPTSPLLRSDLPREEGVRAYSVWQRSQVSTEEQKNHYTIAEELTLMRCLDLGILASNPERMFKFYTKNAIPEGVAWHFVCDVRYYLSQRERAYSV</sequence>
<reference evidence="2 3" key="1">
    <citation type="journal article" date="2016" name="Environ. Microbiol.">
        <title>Effector profiles distinguish formae speciales of Fusarium oxysporum.</title>
        <authorList>
            <person name="van Dam P."/>
            <person name="Fokkens L."/>
            <person name="Schmidt S.M."/>
            <person name="Linmans J.H."/>
            <person name="Kistler H.C."/>
            <person name="Ma L.J."/>
            <person name="Rep M."/>
        </authorList>
    </citation>
    <scope>NUCLEOTIDE SEQUENCE [LARGE SCALE GENOMIC DNA]</scope>
    <source>
        <strain evidence="2 3">Forc016</strain>
    </source>
</reference>
<evidence type="ECO:0000313" key="2">
    <source>
        <dbReference type="EMBL" id="PCD21883.1"/>
    </source>
</evidence>
<feature type="region of interest" description="Disordered" evidence="1">
    <location>
        <begin position="1"/>
        <end position="36"/>
    </location>
</feature>
<organism evidence="2 3">
    <name type="scientific">Fusarium oxysporum f. sp. radicis-cucumerinum</name>
    <dbReference type="NCBI Taxonomy" id="327505"/>
    <lineage>
        <taxon>Eukaryota</taxon>
        <taxon>Fungi</taxon>
        <taxon>Dikarya</taxon>
        <taxon>Ascomycota</taxon>
        <taxon>Pezizomycotina</taxon>
        <taxon>Sordariomycetes</taxon>
        <taxon>Hypocreomycetidae</taxon>
        <taxon>Hypocreales</taxon>
        <taxon>Nectriaceae</taxon>
        <taxon>Fusarium</taxon>
        <taxon>Fusarium oxysporum species complex</taxon>
    </lineage>
</organism>
<evidence type="ECO:0000256" key="1">
    <source>
        <dbReference type="SAM" id="MobiDB-lite"/>
    </source>
</evidence>
<feature type="compositionally biased region" description="Basic and acidic residues" evidence="1">
    <location>
        <begin position="267"/>
        <end position="283"/>
    </location>
</feature>
<dbReference type="Proteomes" id="UP000219602">
    <property type="component" value="Chromosome RC"/>
</dbReference>
<feature type="compositionally biased region" description="Polar residues" evidence="1">
    <location>
        <begin position="12"/>
        <end position="28"/>
    </location>
</feature>
<feature type="compositionally biased region" description="Acidic residues" evidence="1">
    <location>
        <begin position="1"/>
        <end position="10"/>
    </location>
</feature>
<dbReference type="STRING" id="327505.A0A2H3G869"/>
<comment type="caution">
    <text evidence="2">The sequence shown here is derived from an EMBL/GenBank/DDBJ whole genome shotgun (WGS) entry which is preliminary data.</text>
</comment>
<proteinExistence type="predicted"/>
<dbReference type="AlphaFoldDB" id="A0A2H3G869"/>
<dbReference type="EMBL" id="MABQ02000012">
    <property type="protein sequence ID" value="PCD21883.1"/>
    <property type="molecule type" value="Genomic_DNA"/>
</dbReference>
<name>A0A2H3G869_FUSOX</name>